<name>A0AA39NSL7_9AGAR</name>
<keyword evidence="2" id="KW-0479">Metal-binding</keyword>
<gene>
    <name evidence="4" type="ORF">IW261DRAFT_1671305</name>
</gene>
<evidence type="ECO:0000313" key="4">
    <source>
        <dbReference type="EMBL" id="KAK0471107.1"/>
    </source>
</evidence>
<keyword evidence="5" id="KW-1185">Reference proteome</keyword>
<dbReference type="Proteomes" id="UP001175227">
    <property type="component" value="Unassembled WGS sequence"/>
</dbReference>
<organism evidence="4 5">
    <name type="scientific">Armillaria novae-zelandiae</name>
    <dbReference type="NCBI Taxonomy" id="153914"/>
    <lineage>
        <taxon>Eukaryota</taxon>
        <taxon>Fungi</taxon>
        <taxon>Dikarya</taxon>
        <taxon>Basidiomycota</taxon>
        <taxon>Agaricomycotina</taxon>
        <taxon>Agaricomycetes</taxon>
        <taxon>Agaricomycetidae</taxon>
        <taxon>Agaricales</taxon>
        <taxon>Marasmiineae</taxon>
        <taxon>Physalacriaceae</taxon>
        <taxon>Armillaria</taxon>
    </lineage>
</organism>
<evidence type="ECO:0000256" key="2">
    <source>
        <dbReference type="ARBA" id="ARBA00022723"/>
    </source>
</evidence>
<sequence length="245" mass="27993">MSTDKVARRASFEGARKVINMSKDMIEWYEKGDGGKLNCSMSVVDTAEIIKKPPLIDGEYLEAAVLGWGIEVLLAFFLVSDATTDSSITRLGLHFRGESYYVGYSGALWIRRSRRCLSSLYEQAFTKKRSLIMVYKTAYSFHLPVTLAVYMFHHVNTALVACMPEQRRVLDENLERKDSECERRILEVFEGPEVDLRMADGVYEERVYRELVVMIGEILEVKGKSILKGEMFTTGERQYRLGLPS</sequence>
<proteinExistence type="predicted"/>
<dbReference type="GO" id="GO:0004337">
    <property type="term" value="F:(2E,6E)-farnesyl diphosphate synthase activity"/>
    <property type="evidence" value="ECO:0007669"/>
    <property type="project" value="TreeGrafter"/>
</dbReference>
<evidence type="ECO:0000256" key="3">
    <source>
        <dbReference type="ARBA" id="ARBA00022842"/>
    </source>
</evidence>
<dbReference type="GO" id="GO:0046872">
    <property type="term" value="F:metal ion binding"/>
    <property type="evidence" value="ECO:0007669"/>
    <property type="project" value="UniProtKB-KW"/>
</dbReference>
<dbReference type="PANTHER" id="PTHR11525">
    <property type="entry name" value="FARNESYL-PYROPHOSPHATE SYNTHETASE"/>
    <property type="match status" value="1"/>
</dbReference>
<dbReference type="GO" id="GO:0005737">
    <property type="term" value="C:cytoplasm"/>
    <property type="evidence" value="ECO:0007669"/>
    <property type="project" value="TreeGrafter"/>
</dbReference>
<dbReference type="InterPro" id="IPR008949">
    <property type="entry name" value="Isoprenoid_synthase_dom_sf"/>
</dbReference>
<dbReference type="InterPro" id="IPR039702">
    <property type="entry name" value="FPS1-like"/>
</dbReference>
<protein>
    <submittedName>
        <fullName evidence="4">Isoprenoid biosynthesis-related protein</fullName>
    </submittedName>
</protein>
<dbReference type="PANTHER" id="PTHR11525:SF0">
    <property type="entry name" value="FARNESYL PYROPHOSPHATE SYNTHASE"/>
    <property type="match status" value="1"/>
</dbReference>
<keyword evidence="3" id="KW-0460">Magnesium</keyword>
<dbReference type="Gene3D" id="1.10.600.10">
    <property type="entry name" value="Farnesyl Diphosphate Synthase"/>
    <property type="match status" value="1"/>
</dbReference>
<evidence type="ECO:0000256" key="1">
    <source>
        <dbReference type="ARBA" id="ARBA00022679"/>
    </source>
</evidence>
<accession>A0AA39NSL7</accession>
<dbReference type="GO" id="GO:0045337">
    <property type="term" value="P:farnesyl diphosphate biosynthetic process"/>
    <property type="evidence" value="ECO:0007669"/>
    <property type="project" value="TreeGrafter"/>
</dbReference>
<dbReference type="GO" id="GO:0004161">
    <property type="term" value="F:dimethylallyltranstransferase activity"/>
    <property type="evidence" value="ECO:0007669"/>
    <property type="project" value="TreeGrafter"/>
</dbReference>
<dbReference type="SUPFAM" id="SSF48576">
    <property type="entry name" value="Terpenoid synthases"/>
    <property type="match status" value="1"/>
</dbReference>
<reference evidence="4" key="1">
    <citation type="submission" date="2023-06" db="EMBL/GenBank/DDBJ databases">
        <authorList>
            <consortium name="Lawrence Berkeley National Laboratory"/>
            <person name="Ahrendt S."/>
            <person name="Sahu N."/>
            <person name="Indic B."/>
            <person name="Wong-Bajracharya J."/>
            <person name="Merenyi Z."/>
            <person name="Ke H.-M."/>
            <person name="Monk M."/>
            <person name="Kocsube S."/>
            <person name="Drula E."/>
            <person name="Lipzen A."/>
            <person name="Balint B."/>
            <person name="Henrissat B."/>
            <person name="Andreopoulos B."/>
            <person name="Martin F.M."/>
            <person name="Harder C.B."/>
            <person name="Rigling D."/>
            <person name="Ford K.L."/>
            <person name="Foster G.D."/>
            <person name="Pangilinan J."/>
            <person name="Papanicolaou A."/>
            <person name="Barry K."/>
            <person name="LaButti K."/>
            <person name="Viragh M."/>
            <person name="Koriabine M."/>
            <person name="Yan M."/>
            <person name="Riley R."/>
            <person name="Champramary S."/>
            <person name="Plett K.L."/>
            <person name="Tsai I.J."/>
            <person name="Slot J."/>
            <person name="Sipos G."/>
            <person name="Plett J."/>
            <person name="Nagy L.G."/>
            <person name="Grigoriev I.V."/>
        </authorList>
    </citation>
    <scope>NUCLEOTIDE SEQUENCE</scope>
    <source>
        <strain evidence="4">ICMP 16352</strain>
    </source>
</reference>
<dbReference type="AlphaFoldDB" id="A0AA39NSL7"/>
<comment type="caution">
    <text evidence="4">The sequence shown here is derived from an EMBL/GenBank/DDBJ whole genome shotgun (WGS) entry which is preliminary data.</text>
</comment>
<evidence type="ECO:0000313" key="5">
    <source>
        <dbReference type="Proteomes" id="UP001175227"/>
    </source>
</evidence>
<dbReference type="EMBL" id="JAUEPR010000054">
    <property type="protein sequence ID" value="KAK0471107.1"/>
    <property type="molecule type" value="Genomic_DNA"/>
</dbReference>
<keyword evidence="1" id="KW-0808">Transferase</keyword>